<keyword evidence="3" id="KW-1185">Reference proteome</keyword>
<dbReference type="OrthoDB" id="2505473at2759"/>
<protein>
    <submittedName>
        <fullName evidence="2">Uncharacterized protein</fullName>
    </submittedName>
</protein>
<reference evidence="2" key="1">
    <citation type="journal article" date="2020" name="Nat. Commun.">
        <title>Large-scale genome sequencing of mycorrhizal fungi provides insights into the early evolution of symbiotic traits.</title>
        <authorList>
            <person name="Miyauchi S."/>
            <person name="Kiss E."/>
            <person name="Kuo A."/>
            <person name="Drula E."/>
            <person name="Kohler A."/>
            <person name="Sanchez-Garcia M."/>
            <person name="Morin E."/>
            <person name="Andreopoulos B."/>
            <person name="Barry K.W."/>
            <person name="Bonito G."/>
            <person name="Buee M."/>
            <person name="Carver A."/>
            <person name="Chen C."/>
            <person name="Cichocki N."/>
            <person name="Clum A."/>
            <person name="Culley D."/>
            <person name="Crous P.W."/>
            <person name="Fauchery L."/>
            <person name="Girlanda M."/>
            <person name="Hayes R.D."/>
            <person name="Keri Z."/>
            <person name="LaButti K."/>
            <person name="Lipzen A."/>
            <person name="Lombard V."/>
            <person name="Magnuson J."/>
            <person name="Maillard F."/>
            <person name="Murat C."/>
            <person name="Nolan M."/>
            <person name="Ohm R.A."/>
            <person name="Pangilinan J."/>
            <person name="Pereira M.F."/>
            <person name="Perotto S."/>
            <person name="Peter M."/>
            <person name="Pfister S."/>
            <person name="Riley R."/>
            <person name="Sitrit Y."/>
            <person name="Stielow J.B."/>
            <person name="Szollosi G."/>
            <person name="Zifcakova L."/>
            <person name="Stursova M."/>
            <person name="Spatafora J.W."/>
            <person name="Tedersoo L."/>
            <person name="Vaario L.M."/>
            <person name="Yamada A."/>
            <person name="Yan M."/>
            <person name="Wang P."/>
            <person name="Xu J."/>
            <person name="Bruns T."/>
            <person name="Baldrian P."/>
            <person name="Vilgalys R."/>
            <person name="Dunand C."/>
            <person name="Henrissat B."/>
            <person name="Grigoriev I.V."/>
            <person name="Hibbett D."/>
            <person name="Nagy L.G."/>
            <person name="Martin F.M."/>
        </authorList>
    </citation>
    <scope>NUCLEOTIDE SEQUENCE</scope>
    <source>
        <strain evidence="2">UP504</strain>
    </source>
</reference>
<dbReference type="AlphaFoldDB" id="A0A9P6DXZ4"/>
<evidence type="ECO:0000313" key="3">
    <source>
        <dbReference type="Proteomes" id="UP000886523"/>
    </source>
</evidence>
<evidence type="ECO:0000313" key="2">
    <source>
        <dbReference type="EMBL" id="KAF9515138.1"/>
    </source>
</evidence>
<gene>
    <name evidence="2" type="ORF">BS47DRAFT_1484705</name>
</gene>
<dbReference type="EMBL" id="MU128953">
    <property type="protein sequence ID" value="KAF9515138.1"/>
    <property type="molecule type" value="Genomic_DNA"/>
</dbReference>
<dbReference type="Proteomes" id="UP000886523">
    <property type="component" value="Unassembled WGS sequence"/>
</dbReference>
<sequence length="243" mass="26854">MQTGSTQRRNKPRGGLGKYLRASGRGRGRGRGAAFTERLVLDDEETIELTEEEAQTLESKFARRTLYSNADRYAESEPPPNSDQESEPEVDLSGFLALQRARPDTENDHLQISPLTSTTPALSRSLKNVGEEASDDDVDHTLAVLMSSSGLRKSADSEVRKGNKRVVEWGEDMETMQRETKAAEAMRDLKSRLQGSSKFGSPPLTSSFRAKRGKSPIAGHRVPADEVQLKEDDMEAFLDDLLG</sequence>
<feature type="region of interest" description="Disordered" evidence="1">
    <location>
        <begin position="1"/>
        <end position="33"/>
    </location>
</feature>
<feature type="compositionally biased region" description="Polar residues" evidence="1">
    <location>
        <begin position="193"/>
        <end position="208"/>
    </location>
</feature>
<accession>A0A9P6DXZ4</accession>
<proteinExistence type="predicted"/>
<name>A0A9P6DXZ4_9AGAM</name>
<feature type="region of interest" description="Disordered" evidence="1">
    <location>
        <begin position="68"/>
        <end position="118"/>
    </location>
</feature>
<evidence type="ECO:0000256" key="1">
    <source>
        <dbReference type="SAM" id="MobiDB-lite"/>
    </source>
</evidence>
<feature type="region of interest" description="Disordered" evidence="1">
    <location>
        <begin position="192"/>
        <end position="225"/>
    </location>
</feature>
<organism evidence="2 3">
    <name type="scientific">Hydnum rufescens UP504</name>
    <dbReference type="NCBI Taxonomy" id="1448309"/>
    <lineage>
        <taxon>Eukaryota</taxon>
        <taxon>Fungi</taxon>
        <taxon>Dikarya</taxon>
        <taxon>Basidiomycota</taxon>
        <taxon>Agaricomycotina</taxon>
        <taxon>Agaricomycetes</taxon>
        <taxon>Cantharellales</taxon>
        <taxon>Hydnaceae</taxon>
        <taxon>Hydnum</taxon>
    </lineage>
</organism>
<comment type="caution">
    <text evidence="2">The sequence shown here is derived from an EMBL/GenBank/DDBJ whole genome shotgun (WGS) entry which is preliminary data.</text>
</comment>